<keyword evidence="2" id="KW-1185">Reference proteome</keyword>
<proteinExistence type="predicted"/>
<reference evidence="1 2" key="1">
    <citation type="journal article" date="2022" name="bioRxiv">
        <title>The genome of the oomycete Peronosclerospora sorghi, a cosmopolitan pathogen of maize and sorghum, is inflated with dispersed pseudogenes.</title>
        <authorList>
            <person name="Fletcher K."/>
            <person name="Martin F."/>
            <person name="Isakeit T."/>
            <person name="Cavanaugh K."/>
            <person name="Magill C."/>
            <person name="Michelmore R."/>
        </authorList>
    </citation>
    <scope>NUCLEOTIDE SEQUENCE [LARGE SCALE GENOMIC DNA]</scope>
    <source>
        <strain evidence="1">P6</strain>
    </source>
</reference>
<evidence type="ECO:0000313" key="2">
    <source>
        <dbReference type="Proteomes" id="UP001163321"/>
    </source>
</evidence>
<name>A0ACC0VIN2_9STRA</name>
<evidence type="ECO:0000313" key="1">
    <source>
        <dbReference type="EMBL" id="KAI9905346.1"/>
    </source>
</evidence>
<gene>
    <name evidence="1" type="ORF">PsorP6_013795</name>
</gene>
<accession>A0ACC0VIN2</accession>
<comment type="caution">
    <text evidence="1">The sequence shown here is derived from an EMBL/GenBank/DDBJ whole genome shotgun (WGS) entry which is preliminary data.</text>
</comment>
<protein>
    <submittedName>
        <fullName evidence="1">Uncharacterized protein</fullName>
    </submittedName>
</protein>
<dbReference type="Proteomes" id="UP001163321">
    <property type="component" value="Chromosome 9"/>
</dbReference>
<dbReference type="EMBL" id="CM047588">
    <property type="protein sequence ID" value="KAI9905346.1"/>
    <property type="molecule type" value="Genomic_DNA"/>
</dbReference>
<sequence length="521" mass="52675">MARSSNFSNYSKPCKFFLQGTCRNGTNCRFVHESYSNSNRKNHNSFGAQSSSSFGNQASNLSAVTMTESGRSLAIEELQHPPMWPLSGFAVAKGLPSVVAGDVSFEEARWEAYQEFKISGNCLQSTQRLQALIAEQQKQRQRVISLLENQQTAQKLFNGESLPEAEYFGGQNAAVNSLGGKTPASPFGATSSSFGGSTTVTNPFGGRATVASSPFGKPVTPSASPFGGRTSTAFGGDAANSFGGGSTTTFGAPSMVGAGGAGFSGNAGTNPFGSATSVQSPFNKPATPATSPFGTSSPPAFKGATSQSPFGSGTATSSTIFGSSNTGVGYAGVSGGSDKVQTWSFGGGLAKSGSSPFGGSSAPTSSPFGTSSVNSFGSTPGAKTSDSNTSHTAGFGSSLGFGSSSGHTTGAAANHFGKSASPSATPSSPFAAPSSSPFGAPATASTVTDTSAGFEKSISRNLAFSSSGSFTSNTTAPPASTEHDSSPSPAIRDEAWNEEQFKRAEFVLGMVPTVPPPPQYC</sequence>
<organism evidence="1 2">
    <name type="scientific">Peronosclerospora sorghi</name>
    <dbReference type="NCBI Taxonomy" id="230839"/>
    <lineage>
        <taxon>Eukaryota</taxon>
        <taxon>Sar</taxon>
        <taxon>Stramenopiles</taxon>
        <taxon>Oomycota</taxon>
        <taxon>Peronosporomycetes</taxon>
        <taxon>Peronosporales</taxon>
        <taxon>Peronosporaceae</taxon>
        <taxon>Peronosclerospora</taxon>
    </lineage>
</organism>